<dbReference type="SUPFAM" id="SSF55073">
    <property type="entry name" value="Nucleotide cyclase"/>
    <property type="match status" value="1"/>
</dbReference>
<feature type="domain" description="GGDEF" evidence="4">
    <location>
        <begin position="224"/>
        <end position="359"/>
    </location>
</feature>
<dbReference type="InterPro" id="IPR043128">
    <property type="entry name" value="Rev_trsase/Diguanyl_cyclase"/>
</dbReference>
<name>A0ABX7T399_9SPHN</name>
<dbReference type="Proteomes" id="UP000663923">
    <property type="component" value="Chromosome"/>
</dbReference>
<dbReference type="RefSeq" id="WP_207987259.1">
    <property type="nucleotide sequence ID" value="NZ_CP071794.1"/>
</dbReference>
<dbReference type="SMART" id="SM00267">
    <property type="entry name" value="GGDEF"/>
    <property type="match status" value="1"/>
</dbReference>
<keyword evidence="3" id="KW-0175">Coiled coil</keyword>
<dbReference type="InterPro" id="IPR029787">
    <property type="entry name" value="Nucleotide_cyclase"/>
</dbReference>
<evidence type="ECO:0000256" key="2">
    <source>
        <dbReference type="ARBA" id="ARBA00034247"/>
    </source>
</evidence>
<sequence>MKIDIKNILDSYFRENGNDETCPVCTEEDGQRSPLYAIAGFIRQHGLLLSSRNLELAWAFICGGNSMLKSEIMGLSSAGRLDNASASELFDKYLSPDVGAQIDKIVLEAIEHIRTTTKIIEDGNKKTTECEENLMEQADNIRAKPADIDAAIKKLLSLSKLMVESTRENRERISETNKKLATLQNELEQARNEADFDQLTKLPNRRKFDRTLDEKLKKLAEEKLQLVLVFIDIDHFKKVNDTFGHECGDRVLRMFADELASLSDSHCHTSRYGGEEFAVIFEGQTINNVWKMIDQCRQSLAGRSLVDLQSGRPLGSLTFSAGIAKCLPSDTKRSLLRKADLALYEAKSQGRNTVLKYSNDR</sequence>
<dbReference type="NCBIfam" id="TIGR00254">
    <property type="entry name" value="GGDEF"/>
    <property type="match status" value="1"/>
</dbReference>
<keyword evidence="6" id="KW-1185">Reference proteome</keyword>
<evidence type="ECO:0000256" key="1">
    <source>
        <dbReference type="ARBA" id="ARBA00012528"/>
    </source>
</evidence>
<dbReference type="EMBL" id="CP071794">
    <property type="protein sequence ID" value="QTD55428.1"/>
    <property type="molecule type" value="Genomic_DNA"/>
</dbReference>
<evidence type="ECO:0000313" key="5">
    <source>
        <dbReference type="EMBL" id="QTD55428.1"/>
    </source>
</evidence>
<comment type="catalytic activity">
    <reaction evidence="2">
        <text>2 GTP = 3',3'-c-di-GMP + 2 diphosphate</text>
        <dbReference type="Rhea" id="RHEA:24898"/>
        <dbReference type="ChEBI" id="CHEBI:33019"/>
        <dbReference type="ChEBI" id="CHEBI:37565"/>
        <dbReference type="ChEBI" id="CHEBI:58805"/>
        <dbReference type="EC" id="2.7.7.65"/>
    </reaction>
</comment>
<reference evidence="5 6" key="1">
    <citation type="submission" date="2021-03" db="EMBL/GenBank/DDBJ databases">
        <title>Complete genome of Parasphingorhabdus_sp.JHSY0214.</title>
        <authorList>
            <person name="Yoo J.H."/>
            <person name="Bae J.W."/>
        </authorList>
    </citation>
    <scope>NUCLEOTIDE SEQUENCE [LARGE SCALE GENOMIC DNA]</scope>
    <source>
        <strain evidence="5 6">JHSY0214</strain>
    </source>
</reference>
<dbReference type="InterPro" id="IPR050469">
    <property type="entry name" value="Diguanylate_Cyclase"/>
</dbReference>
<organism evidence="5 6">
    <name type="scientific">Parasphingorhabdus cellanae</name>
    <dbReference type="NCBI Taxonomy" id="2806553"/>
    <lineage>
        <taxon>Bacteria</taxon>
        <taxon>Pseudomonadati</taxon>
        <taxon>Pseudomonadota</taxon>
        <taxon>Alphaproteobacteria</taxon>
        <taxon>Sphingomonadales</taxon>
        <taxon>Sphingomonadaceae</taxon>
        <taxon>Parasphingorhabdus</taxon>
    </lineage>
</organism>
<protein>
    <recommendedName>
        <fullName evidence="1">diguanylate cyclase</fullName>
        <ecNumber evidence="1">2.7.7.65</ecNumber>
    </recommendedName>
</protein>
<accession>A0ABX7T399</accession>
<evidence type="ECO:0000313" key="6">
    <source>
        <dbReference type="Proteomes" id="UP000663923"/>
    </source>
</evidence>
<evidence type="ECO:0000259" key="4">
    <source>
        <dbReference type="PROSITE" id="PS50887"/>
    </source>
</evidence>
<dbReference type="InterPro" id="IPR000160">
    <property type="entry name" value="GGDEF_dom"/>
</dbReference>
<dbReference type="Pfam" id="PF00990">
    <property type="entry name" value="GGDEF"/>
    <property type="match status" value="1"/>
</dbReference>
<proteinExistence type="predicted"/>
<dbReference type="PANTHER" id="PTHR45138:SF9">
    <property type="entry name" value="DIGUANYLATE CYCLASE DGCM-RELATED"/>
    <property type="match status" value="1"/>
</dbReference>
<dbReference type="PROSITE" id="PS50887">
    <property type="entry name" value="GGDEF"/>
    <property type="match status" value="1"/>
</dbReference>
<dbReference type="CDD" id="cd01949">
    <property type="entry name" value="GGDEF"/>
    <property type="match status" value="1"/>
</dbReference>
<dbReference type="PANTHER" id="PTHR45138">
    <property type="entry name" value="REGULATORY COMPONENTS OF SENSORY TRANSDUCTION SYSTEM"/>
    <property type="match status" value="1"/>
</dbReference>
<gene>
    <name evidence="5" type="ORF">J4G78_14635</name>
</gene>
<feature type="coiled-coil region" evidence="3">
    <location>
        <begin position="166"/>
        <end position="200"/>
    </location>
</feature>
<dbReference type="EC" id="2.7.7.65" evidence="1"/>
<evidence type="ECO:0000256" key="3">
    <source>
        <dbReference type="SAM" id="Coils"/>
    </source>
</evidence>
<dbReference type="Gene3D" id="3.30.70.270">
    <property type="match status" value="1"/>
</dbReference>